<feature type="transmembrane region" description="Helical" evidence="2">
    <location>
        <begin position="6"/>
        <end position="24"/>
    </location>
</feature>
<sequence>MSFFDSDTLLYIILIAVFLAFFLWNRNQSKKRREHKKHRSFRNRYHERKNREK</sequence>
<keyword evidence="2" id="KW-0472">Membrane</keyword>
<keyword evidence="2" id="KW-0812">Transmembrane</keyword>
<protein>
    <submittedName>
        <fullName evidence="3">Uncharacterized protein</fullName>
    </submittedName>
</protein>
<dbReference type="EMBL" id="CP069620">
    <property type="protein sequence ID" value="UZH54847.1"/>
    <property type="molecule type" value="Genomic_DNA"/>
</dbReference>
<evidence type="ECO:0000256" key="2">
    <source>
        <dbReference type="SAM" id="Phobius"/>
    </source>
</evidence>
<accession>A0ABY6NPP3</accession>
<reference evidence="3" key="1">
    <citation type="submission" date="2021-02" db="EMBL/GenBank/DDBJ databases">
        <title>Salinimicrobium sp. nov. isolated from seawater in Tongyeong, Republic of Korea.</title>
        <authorList>
            <person name="Lee S.-J."/>
        </authorList>
    </citation>
    <scope>NUCLEOTIDE SEQUENCE</scope>
    <source>
        <strain evidence="3">HN-2-9-2</strain>
    </source>
</reference>
<keyword evidence="2" id="KW-1133">Transmembrane helix</keyword>
<evidence type="ECO:0000256" key="1">
    <source>
        <dbReference type="SAM" id="MobiDB-lite"/>
    </source>
</evidence>
<dbReference type="Proteomes" id="UP001163981">
    <property type="component" value="Chromosome"/>
</dbReference>
<dbReference type="RefSeq" id="WP_265163184.1">
    <property type="nucleotide sequence ID" value="NZ_CP069620.1"/>
</dbReference>
<gene>
    <name evidence="3" type="ORF">JRG66_12845</name>
</gene>
<feature type="region of interest" description="Disordered" evidence="1">
    <location>
        <begin position="29"/>
        <end position="53"/>
    </location>
</feature>
<proteinExistence type="predicted"/>
<organism evidence="3 4">
    <name type="scientific">Salinimicrobium tongyeongense</name>
    <dbReference type="NCBI Taxonomy" id="2809707"/>
    <lineage>
        <taxon>Bacteria</taxon>
        <taxon>Pseudomonadati</taxon>
        <taxon>Bacteroidota</taxon>
        <taxon>Flavobacteriia</taxon>
        <taxon>Flavobacteriales</taxon>
        <taxon>Flavobacteriaceae</taxon>
        <taxon>Salinimicrobium</taxon>
    </lineage>
</organism>
<evidence type="ECO:0000313" key="3">
    <source>
        <dbReference type="EMBL" id="UZH54847.1"/>
    </source>
</evidence>
<evidence type="ECO:0000313" key="4">
    <source>
        <dbReference type="Proteomes" id="UP001163981"/>
    </source>
</evidence>
<name>A0ABY6NPP3_9FLAO</name>
<keyword evidence="4" id="KW-1185">Reference proteome</keyword>